<evidence type="ECO:0000313" key="3">
    <source>
        <dbReference type="Proteomes" id="UP000007939"/>
    </source>
</evidence>
<dbReference type="GO" id="GO:0071713">
    <property type="term" value="F:para-aminobenzoyl-glutamate hydrolase activity"/>
    <property type="evidence" value="ECO:0007669"/>
    <property type="project" value="TreeGrafter"/>
</dbReference>
<keyword evidence="3" id="KW-1185">Reference proteome</keyword>
<dbReference type="GO" id="GO:0005737">
    <property type="term" value="C:cytoplasm"/>
    <property type="evidence" value="ECO:0007669"/>
    <property type="project" value="TreeGrafter"/>
</dbReference>
<dbReference type="EMBL" id="CP002659">
    <property type="protein sequence ID" value="AEC01717.1"/>
    <property type="molecule type" value="Genomic_DNA"/>
</dbReference>
<reference evidence="2 3" key="2">
    <citation type="journal article" date="2012" name="Stand. Genomic Sci.">
        <title>Complete genome sequence of the termite hindgut bacterium Spirochaeta coccoides type strain (SPN1(T)), reclassification in the genus Sphaerochaeta as Sphaerochaeta coccoides comb. nov. and emendations of the family Spirochaetaceae and the genus Sphaerochaeta.</title>
        <authorList>
            <person name="Abt B."/>
            <person name="Han C."/>
            <person name="Scheuner C."/>
            <person name="Lu M."/>
            <person name="Lapidus A."/>
            <person name="Nolan M."/>
            <person name="Lucas S."/>
            <person name="Hammon N."/>
            <person name="Deshpande S."/>
            <person name="Cheng J.F."/>
            <person name="Tapia R."/>
            <person name="Goodwin L.A."/>
            <person name="Pitluck S."/>
            <person name="Liolios K."/>
            <person name="Pagani I."/>
            <person name="Ivanova N."/>
            <person name="Mavromatis K."/>
            <person name="Mikhailova N."/>
            <person name="Huntemann M."/>
            <person name="Pati A."/>
            <person name="Chen A."/>
            <person name="Palaniappan K."/>
            <person name="Land M."/>
            <person name="Hauser L."/>
            <person name="Brambilla E.M."/>
            <person name="Rohde M."/>
            <person name="Spring S."/>
            <person name="Gronow S."/>
            <person name="Goker M."/>
            <person name="Woyke T."/>
            <person name="Bristow J."/>
            <person name="Eisen J.A."/>
            <person name="Markowitz V."/>
            <person name="Hugenholtz P."/>
            <person name="Kyrpides N.C."/>
            <person name="Klenk H.P."/>
            <person name="Detter J.C."/>
        </authorList>
    </citation>
    <scope>NUCLEOTIDE SEQUENCE [LARGE SCALE GENOMIC DNA]</scope>
    <source>
        <strain evidence="3">ATCC BAA-1237 / DSM 17374 / SPN1</strain>
    </source>
</reference>
<gene>
    <name evidence="2" type="ordered locus">Spico_0489</name>
</gene>
<sequence>MDNSVLLEKAENLIKKWFSENETRITYLSDTIWNIAEVKFTEFESMKVLVSQFEKEEFLVKTAVIEGLPTSFIAEWKNGEGPVIAFIGEYDALPGLGNEMCTEKKPTGKNGHGCGHNLLGVGSMAAAISASHVMKELGISGTLKYFGCPAEEGGAAKVFMVRDGIFNEIDAIVRWHPNSATFVSVSSSMAMMSIRYRFHGKTSHAGTAPHLGRSALDAAILMDVGANYLREHVITDVRIHSVISDGGRAPNIVPDYAEIWYYIRAPHMADVHTVAARMEKIAKGAALMTETECEIVVVSGSSDTLPNKVLCKEMLKNLKRMGGPKFTDEDRKFATAINESVSISDRINNLKTCGVFDSKYQNLDLYEDISENLQEGVVSPYSTDSGDVSWQAPMCQVFTSAQSIGSANHSWQQVVCSGNHIGHAGMICAGETISITAIDILTNPELLKEAKKEFNEEISLRPYVNPLPKNLKPGVV</sequence>
<dbReference type="SUPFAM" id="SSF55031">
    <property type="entry name" value="Bacterial exopeptidase dimerisation domain"/>
    <property type="match status" value="1"/>
</dbReference>
<dbReference type="Gene3D" id="3.40.630.10">
    <property type="entry name" value="Zn peptidases"/>
    <property type="match status" value="2"/>
</dbReference>
<dbReference type="PANTHER" id="PTHR30575:SF0">
    <property type="entry name" value="XAA-ARG DIPEPTIDASE"/>
    <property type="match status" value="1"/>
</dbReference>
<organism evidence="2 3">
    <name type="scientific">Parasphaerochaeta coccoides (strain ATCC BAA-1237 / DSM 17374 / SPN1)</name>
    <name type="common">Sphaerochaeta coccoides</name>
    <dbReference type="NCBI Taxonomy" id="760011"/>
    <lineage>
        <taxon>Bacteria</taxon>
        <taxon>Pseudomonadati</taxon>
        <taxon>Spirochaetota</taxon>
        <taxon>Spirochaetia</taxon>
        <taxon>Spirochaetales</taxon>
        <taxon>Sphaerochaetaceae</taxon>
        <taxon>Parasphaerochaeta</taxon>
    </lineage>
</organism>
<dbReference type="SUPFAM" id="SSF53187">
    <property type="entry name" value="Zn-dependent exopeptidases"/>
    <property type="match status" value="1"/>
</dbReference>
<dbReference type="InterPro" id="IPR052030">
    <property type="entry name" value="Peptidase_M20/M20A_hydrolases"/>
</dbReference>
<dbReference type="InterPro" id="IPR036264">
    <property type="entry name" value="Bact_exopeptidase_dim_dom"/>
</dbReference>
<dbReference type="STRING" id="760011.Spico_0489"/>
<evidence type="ECO:0000313" key="2">
    <source>
        <dbReference type="EMBL" id="AEC01717.1"/>
    </source>
</evidence>
<dbReference type="PIRSF" id="PIRSF037227">
    <property type="entry name" value="Aminobenzoyl-glu_utiliz_pB"/>
    <property type="match status" value="1"/>
</dbReference>
<dbReference type="GO" id="GO:0046657">
    <property type="term" value="P:folic acid catabolic process"/>
    <property type="evidence" value="ECO:0007669"/>
    <property type="project" value="TreeGrafter"/>
</dbReference>
<reference evidence="3" key="1">
    <citation type="submission" date="2011-04" db="EMBL/GenBank/DDBJ databases">
        <title>The complete genome of Spirochaeta coccoides DSM 17374.</title>
        <authorList>
            <person name="Lucas S."/>
            <person name="Copeland A."/>
            <person name="Lapidus A."/>
            <person name="Bruce D."/>
            <person name="Goodwin L."/>
            <person name="Pitluck S."/>
            <person name="Peters L."/>
            <person name="Kyrpides N."/>
            <person name="Mavromatis K."/>
            <person name="Pagani I."/>
            <person name="Ivanova N."/>
            <person name="Ovchinnikova G."/>
            <person name="Lu M."/>
            <person name="Detter J.C."/>
            <person name="Tapia R."/>
            <person name="Han C."/>
            <person name="Land M."/>
            <person name="Hauser L."/>
            <person name="Markowitz V."/>
            <person name="Cheng J.-F."/>
            <person name="Hugenholtz P."/>
            <person name="Woyke T."/>
            <person name="Wu D."/>
            <person name="Spring S."/>
            <person name="Schroeder M."/>
            <person name="Brambilla E."/>
            <person name="Klenk H.-P."/>
            <person name="Eisen J.A."/>
        </authorList>
    </citation>
    <scope>NUCLEOTIDE SEQUENCE [LARGE SCALE GENOMIC DNA]</scope>
    <source>
        <strain evidence="3">ATCC BAA-1237 / DSM 17374 / SPN1</strain>
    </source>
</reference>
<dbReference type="KEGG" id="scc:Spico_0489"/>
<evidence type="ECO:0000259" key="1">
    <source>
        <dbReference type="Pfam" id="PF07687"/>
    </source>
</evidence>
<dbReference type="FunFam" id="3.30.70.360:FF:000004">
    <property type="entry name" value="Peptidase M20 domain-containing protein 2"/>
    <property type="match status" value="1"/>
</dbReference>
<dbReference type="PANTHER" id="PTHR30575">
    <property type="entry name" value="PEPTIDASE M20"/>
    <property type="match status" value="1"/>
</dbReference>
<dbReference type="OrthoDB" id="9781032at2"/>
<name>F4GJ77_PARC1</name>
<protein>
    <submittedName>
        <fullName evidence="2">Amidohydrolase</fullName>
    </submittedName>
</protein>
<feature type="domain" description="Peptidase M20 dimerisation" evidence="1">
    <location>
        <begin position="192"/>
        <end position="284"/>
    </location>
</feature>
<dbReference type="NCBIfam" id="TIGR01891">
    <property type="entry name" value="amidohydrolases"/>
    <property type="match status" value="1"/>
</dbReference>
<dbReference type="InterPro" id="IPR011650">
    <property type="entry name" value="Peptidase_M20_dimer"/>
</dbReference>
<proteinExistence type="predicted"/>
<accession>F4GJ77</accession>
<dbReference type="HOGENOM" id="CLU_031812_0_1_12"/>
<dbReference type="InterPro" id="IPR017145">
    <property type="entry name" value="Aminobenzoyl-glu_utiliz_pB"/>
</dbReference>
<dbReference type="AlphaFoldDB" id="F4GJ77"/>
<dbReference type="RefSeq" id="WP_013739113.1">
    <property type="nucleotide sequence ID" value="NC_015436.1"/>
</dbReference>
<dbReference type="GO" id="GO:0016805">
    <property type="term" value="F:dipeptidase activity"/>
    <property type="evidence" value="ECO:0007669"/>
    <property type="project" value="TreeGrafter"/>
</dbReference>
<dbReference type="eggNOG" id="COG1473">
    <property type="taxonomic scope" value="Bacteria"/>
</dbReference>
<dbReference type="InterPro" id="IPR017439">
    <property type="entry name" value="Amidohydrolase"/>
</dbReference>
<dbReference type="Gene3D" id="3.30.70.360">
    <property type="match status" value="1"/>
</dbReference>
<dbReference type="Proteomes" id="UP000007939">
    <property type="component" value="Chromosome"/>
</dbReference>
<dbReference type="Pfam" id="PF07687">
    <property type="entry name" value="M20_dimer"/>
    <property type="match status" value="1"/>
</dbReference>